<evidence type="ECO:0000313" key="2">
    <source>
        <dbReference type="Proteomes" id="UP000077315"/>
    </source>
</evidence>
<proteinExistence type="predicted"/>
<dbReference type="GeneID" id="28996625"/>
<gene>
    <name evidence="1" type="ORF">PHYBLDRAFT_167768</name>
</gene>
<dbReference type="OrthoDB" id="2404451at2759"/>
<dbReference type="RefSeq" id="XP_018292394.1">
    <property type="nucleotide sequence ID" value="XM_018435719.1"/>
</dbReference>
<dbReference type="Proteomes" id="UP000077315">
    <property type="component" value="Unassembled WGS sequence"/>
</dbReference>
<name>A0A167MX20_PHYB8</name>
<organism evidence="1 2">
    <name type="scientific">Phycomyces blakesleeanus (strain ATCC 8743b / DSM 1359 / FGSC 10004 / NBRC 33097 / NRRL 1555)</name>
    <dbReference type="NCBI Taxonomy" id="763407"/>
    <lineage>
        <taxon>Eukaryota</taxon>
        <taxon>Fungi</taxon>
        <taxon>Fungi incertae sedis</taxon>
        <taxon>Mucoromycota</taxon>
        <taxon>Mucoromycotina</taxon>
        <taxon>Mucoromycetes</taxon>
        <taxon>Mucorales</taxon>
        <taxon>Phycomycetaceae</taxon>
        <taxon>Phycomyces</taxon>
    </lineage>
</organism>
<reference evidence="2" key="1">
    <citation type="submission" date="2015-06" db="EMBL/GenBank/DDBJ databases">
        <title>Expansion of signal transduction pathways in fungi by whole-genome duplication.</title>
        <authorList>
            <consortium name="DOE Joint Genome Institute"/>
            <person name="Corrochano L.M."/>
            <person name="Kuo A."/>
            <person name="Marcet-Houben M."/>
            <person name="Polaino S."/>
            <person name="Salamov A."/>
            <person name="Villalobos J.M."/>
            <person name="Alvarez M.I."/>
            <person name="Avalos J."/>
            <person name="Benito E.P."/>
            <person name="Benoit I."/>
            <person name="Burger G."/>
            <person name="Camino L.P."/>
            <person name="Canovas D."/>
            <person name="Cerda-Olmedo E."/>
            <person name="Cheng J.-F."/>
            <person name="Dominguez A."/>
            <person name="Elias M."/>
            <person name="Eslava A.P."/>
            <person name="Glaser F."/>
            <person name="Grimwood J."/>
            <person name="Gutierrez G."/>
            <person name="Heitman J."/>
            <person name="Henrissat B."/>
            <person name="Iturriaga E.A."/>
            <person name="Lang B.F."/>
            <person name="Lavin J.L."/>
            <person name="Lee S."/>
            <person name="Li W."/>
            <person name="Lindquist E."/>
            <person name="Lopez-Garcia S."/>
            <person name="Luque E.M."/>
            <person name="Marcos A.T."/>
            <person name="Martin J."/>
            <person name="McCluskey K."/>
            <person name="Medina H.R."/>
            <person name="Miralles-Duran A."/>
            <person name="Miyazaki A."/>
            <person name="Munoz-Torres E."/>
            <person name="Oguiza J.A."/>
            <person name="Ohm R."/>
            <person name="Olmedo M."/>
            <person name="Orejas M."/>
            <person name="Ortiz-Castellanos L."/>
            <person name="Pisabarro A.G."/>
            <person name="Rodriguez-Romero J."/>
            <person name="Ruiz-Herrera J."/>
            <person name="Ruiz-Vazquez R."/>
            <person name="Sanz C."/>
            <person name="Schackwitz W."/>
            <person name="Schmutz J."/>
            <person name="Shahriari M."/>
            <person name="Shelest E."/>
            <person name="Silva-Franco F."/>
            <person name="Soanes D."/>
            <person name="Syed K."/>
            <person name="Tagua V.G."/>
            <person name="Talbot N.J."/>
            <person name="Thon M."/>
            <person name="De vries R.P."/>
            <person name="Wiebenga A."/>
            <person name="Yadav J.S."/>
            <person name="Braun E.L."/>
            <person name="Baker S."/>
            <person name="Garre V."/>
            <person name="Horwitz B."/>
            <person name="Torres-Martinez S."/>
            <person name="Idnurm A."/>
            <person name="Herrera-Estrella A."/>
            <person name="Gabaldon T."/>
            <person name="Grigoriev I.V."/>
        </authorList>
    </citation>
    <scope>NUCLEOTIDE SEQUENCE [LARGE SCALE GENOMIC DNA]</scope>
    <source>
        <strain evidence="2">NRRL 1555(-)</strain>
    </source>
</reference>
<dbReference type="VEuPathDB" id="FungiDB:PHYBLDRAFT_167768"/>
<sequence>MSFSNINQQRDRLSTQTHKYNQCVLLFSTYYQLQNHKRGYENNLTSANIISQYIAEDVEMQNDIRNNIIDNNELVSSSDYAVNTMEIDEAIFYKCSCSFKDSESEAHIYNSSRIGSNTFTKAKLMKPGAKISNGKTVDALLKSKSSVKGHEYDVCPNGCRLYGINDDQESCVDCGKLQYKTDTEQSQISAASMKLMSVSDMFSQMLADPATRELLYYRANRESVAGQLTNIFDGENYKQLVQQGLFSNPDDIVIGYTNKYLLQLAILPGPKKSTHLNSFLIPIISEIKDLEVYDLVIKSNGVEVCHAKIHLLLASADIPAVADMTHIGSHASLFGCQICKTKGKAPDNRWHGMYFEDSSAPLRPLEDFKTGNPRNWKAHLQLDHCVPYQGDKFFYTRPDDTLSTTECPFFIPRASLVTIGNCITSLRPYIPVSFQGSFDNVFSKIDGTHAVDWLDFLLYIVYTLVVPFLPNRAVKTAVLSLVKGCALALQWMLTLELLNKMDVHLKHWHYYLSQQVQNKTISHSVFRPVQHYLVHIPFIVKQLGSLRCYSTRSMERVIGVFSKLIKSKCKSSRNASFLVERFTLHNYINIAISIQNEIDLIQPKLYGRESYMNLSNDPSGAQLWEPFH</sequence>
<dbReference type="STRING" id="763407.A0A167MX20"/>
<accession>A0A167MX20</accession>
<protein>
    <submittedName>
        <fullName evidence="1">Uncharacterized protein</fullName>
    </submittedName>
</protein>
<evidence type="ECO:0000313" key="1">
    <source>
        <dbReference type="EMBL" id="OAD74354.1"/>
    </source>
</evidence>
<dbReference type="EMBL" id="KV440979">
    <property type="protein sequence ID" value="OAD74354.1"/>
    <property type="molecule type" value="Genomic_DNA"/>
</dbReference>
<keyword evidence="2" id="KW-1185">Reference proteome</keyword>
<dbReference type="AlphaFoldDB" id="A0A167MX20"/>
<dbReference type="InParanoid" id="A0A167MX20"/>